<protein>
    <submittedName>
        <fullName evidence="1">12017_t:CDS:1</fullName>
    </submittedName>
</protein>
<comment type="caution">
    <text evidence="1">The sequence shown here is derived from an EMBL/GenBank/DDBJ whole genome shotgun (WGS) entry which is preliminary data.</text>
</comment>
<organism evidence="1 2">
    <name type="scientific">Cetraspora pellucida</name>
    <dbReference type="NCBI Taxonomy" id="1433469"/>
    <lineage>
        <taxon>Eukaryota</taxon>
        <taxon>Fungi</taxon>
        <taxon>Fungi incertae sedis</taxon>
        <taxon>Mucoromycota</taxon>
        <taxon>Glomeromycotina</taxon>
        <taxon>Glomeromycetes</taxon>
        <taxon>Diversisporales</taxon>
        <taxon>Gigasporaceae</taxon>
        <taxon>Cetraspora</taxon>
    </lineage>
</organism>
<gene>
    <name evidence="1" type="ORF">SPELUC_LOCUS4326</name>
</gene>
<name>A0ACA9LID2_9GLOM</name>
<evidence type="ECO:0000313" key="2">
    <source>
        <dbReference type="Proteomes" id="UP000789366"/>
    </source>
</evidence>
<dbReference type="Proteomes" id="UP000789366">
    <property type="component" value="Unassembled WGS sequence"/>
</dbReference>
<proteinExistence type="predicted"/>
<keyword evidence="2" id="KW-1185">Reference proteome</keyword>
<dbReference type="EMBL" id="CAJVPW010003823">
    <property type="protein sequence ID" value="CAG8530108.1"/>
    <property type="molecule type" value="Genomic_DNA"/>
</dbReference>
<accession>A0ACA9LID2</accession>
<evidence type="ECO:0000313" key="1">
    <source>
        <dbReference type="EMBL" id="CAG8530108.1"/>
    </source>
</evidence>
<sequence length="206" mass="23573">MKSLVVVILNKYILLDQAALEIKMVAVMVTVVVAVVVTVIVTQNQIIILQVLTIKDAIDYVVALWNKMDESTIVNCWNKTGILPLVVNYDVELAQNIYLETIKYKKSKMHELVIDLTDLVVLQKMNAYKEINNTYIPIEETFDDNQIVETVLVEQLECEQGDLDDSNEEPSKISLYEGLNVLKTFILFSEQMDNNFFFNNNDLAVF</sequence>
<reference evidence="1" key="1">
    <citation type="submission" date="2021-06" db="EMBL/GenBank/DDBJ databases">
        <authorList>
            <person name="Kallberg Y."/>
            <person name="Tangrot J."/>
            <person name="Rosling A."/>
        </authorList>
    </citation>
    <scope>NUCLEOTIDE SEQUENCE</scope>
    <source>
        <strain evidence="1">28 12/20/2015</strain>
    </source>
</reference>